<reference evidence="2" key="2">
    <citation type="submission" date="2025-08" db="UniProtKB">
        <authorList>
            <consortium name="RefSeq"/>
        </authorList>
    </citation>
    <scope>IDENTIFICATION</scope>
    <source>
        <tissue evidence="2">Whole plant</tissue>
    </source>
</reference>
<protein>
    <submittedName>
        <fullName evidence="2">Uncharacterized protein LOC107487630</fullName>
    </submittedName>
</protein>
<name>A0A9C6WL18_ARADU</name>
<dbReference type="RefSeq" id="XP_052108515.1">
    <property type="nucleotide sequence ID" value="XM_052252555.1"/>
</dbReference>
<proteinExistence type="predicted"/>
<gene>
    <name evidence="2" type="primary">LOC107487630</name>
</gene>
<dbReference type="GeneID" id="107487630"/>
<dbReference type="AlphaFoldDB" id="A0A9C6WL18"/>
<dbReference type="Proteomes" id="UP000515211">
    <property type="component" value="Chromosome 1"/>
</dbReference>
<accession>A0A9C6WL18</accession>
<keyword evidence="1" id="KW-1185">Reference proteome</keyword>
<evidence type="ECO:0000313" key="1">
    <source>
        <dbReference type="Proteomes" id="UP000515211"/>
    </source>
</evidence>
<reference evidence="1" key="1">
    <citation type="journal article" date="2016" name="Nat. Genet.">
        <title>The genome sequences of Arachis duranensis and Arachis ipaensis, the diploid ancestors of cultivated peanut.</title>
        <authorList>
            <person name="Bertioli D.J."/>
            <person name="Cannon S.B."/>
            <person name="Froenicke L."/>
            <person name="Huang G."/>
            <person name="Farmer A.D."/>
            <person name="Cannon E.K."/>
            <person name="Liu X."/>
            <person name="Gao D."/>
            <person name="Clevenger J."/>
            <person name="Dash S."/>
            <person name="Ren L."/>
            <person name="Moretzsohn M.C."/>
            <person name="Shirasawa K."/>
            <person name="Huang W."/>
            <person name="Vidigal B."/>
            <person name="Abernathy B."/>
            <person name="Chu Y."/>
            <person name="Niederhuth C.E."/>
            <person name="Umale P."/>
            <person name="Araujo A.C."/>
            <person name="Kozik A."/>
            <person name="Kim K.D."/>
            <person name="Burow M.D."/>
            <person name="Varshney R.K."/>
            <person name="Wang X."/>
            <person name="Zhang X."/>
            <person name="Barkley N."/>
            <person name="Guimaraes P.M."/>
            <person name="Isobe S."/>
            <person name="Guo B."/>
            <person name="Liao B."/>
            <person name="Stalker H.T."/>
            <person name="Schmitz R.J."/>
            <person name="Scheffler B.E."/>
            <person name="Leal-Bertioli S.C."/>
            <person name="Xun X."/>
            <person name="Jackson S.A."/>
            <person name="Michelmore R."/>
            <person name="Ozias-Akins P."/>
        </authorList>
    </citation>
    <scope>NUCLEOTIDE SEQUENCE [LARGE SCALE GENOMIC DNA]</scope>
    <source>
        <strain evidence="1">cv. V14167</strain>
    </source>
</reference>
<evidence type="ECO:0000313" key="2">
    <source>
        <dbReference type="RefSeq" id="XP_052108515.1"/>
    </source>
</evidence>
<sequence>MGEALSHGLNGDSSHVLRIFDEEAQAMQLVRNSRLELQNSTVLGETILSSIHGQRDKEPLFEFDSELERTLRWRLQQTKAYKAREDLKETFEKDAEECTMAANGGNVNAGEQARRVLSSYTALTPDFYGRSIVGPTIGANNF</sequence>
<dbReference type="KEGG" id="adu:107487630"/>
<organism evidence="1 2">
    <name type="scientific">Arachis duranensis</name>
    <name type="common">Wild peanut</name>
    <dbReference type="NCBI Taxonomy" id="130453"/>
    <lineage>
        <taxon>Eukaryota</taxon>
        <taxon>Viridiplantae</taxon>
        <taxon>Streptophyta</taxon>
        <taxon>Embryophyta</taxon>
        <taxon>Tracheophyta</taxon>
        <taxon>Spermatophyta</taxon>
        <taxon>Magnoliopsida</taxon>
        <taxon>eudicotyledons</taxon>
        <taxon>Gunneridae</taxon>
        <taxon>Pentapetalae</taxon>
        <taxon>rosids</taxon>
        <taxon>fabids</taxon>
        <taxon>Fabales</taxon>
        <taxon>Fabaceae</taxon>
        <taxon>Papilionoideae</taxon>
        <taxon>50 kb inversion clade</taxon>
        <taxon>dalbergioids sensu lato</taxon>
        <taxon>Dalbergieae</taxon>
        <taxon>Pterocarpus clade</taxon>
        <taxon>Arachis</taxon>
    </lineage>
</organism>